<dbReference type="GO" id="GO:0006508">
    <property type="term" value="P:proteolysis"/>
    <property type="evidence" value="ECO:0007669"/>
    <property type="project" value="UniProtKB-KW"/>
</dbReference>
<keyword evidence="4" id="KW-0788">Thiol protease</keyword>
<evidence type="ECO:0000256" key="1">
    <source>
        <dbReference type="ARBA" id="ARBA00022517"/>
    </source>
</evidence>
<protein>
    <recommendedName>
        <fullName evidence="6">Ribosomal protein</fullName>
    </recommendedName>
</protein>
<comment type="caution">
    <text evidence="5">The sequence shown here is derived from an EMBL/GenBank/DDBJ whole genome shotgun (WGS) entry which is preliminary data.</text>
</comment>
<dbReference type="GO" id="GO:0042254">
    <property type="term" value="P:ribosome biogenesis"/>
    <property type="evidence" value="ECO:0007669"/>
    <property type="project" value="UniProtKB-KW"/>
</dbReference>
<dbReference type="AlphaFoldDB" id="E6PH68"/>
<dbReference type="InterPro" id="IPR007422">
    <property type="entry name" value="Peptidase_Prp"/>
</dbReference>
<keyword evidence="3" id="KW-0378">Hydrolase</keyword>
<evidence type="ECO:0000313" key="5">
    <source>
        <dbReference type="EMBL" id="CBH75806.1"/>
    </source>
</evidence>
<dbReference type="PANTHER" id="PTHR39178:SF1">
    <property type="entry name" value="RIBOSOMAL-PROCESSING CYSTEINE PROTEASE PRP"/>
    <property type="match status" value="1"/>
</dbReference>
<evidence type="ECO:0008006" key="6">
    <source>
        <dbReference type="Google" id="ProtNLM"/>
    </source>
</evidence>
<keyword evidence="1" id="KW-0690">Ribosome biogenesis</keyword>
<dbReference type="Gene3D" id="3.30.70.1490">
    <property type="entry name" value="Cysteine protease Prp"/>
    <property type="match status" value="1"/>
</dbReference>
<accession>E6PH68</accession>
<evidence type="ECO:0000256" key="3">
    <source>
        <dbReference type="ARBA" id="ARBA00022801"/>
    </source>
</evidence>
<dbReference type="CDD" id="cd16332">
    <property type="entry name" value="Prp-like"/>
    <property type="match status" value="1"/>
</dbReference>
<gene>
    <name evidence="5" type="ORF">CARN1_1204</name>
</gene>
<keyword evidence="2" id="KW-0645">Protease</keyword>
<sequence>MLRVTFYEDSRKRLSSFVAEGHTELAAHGEDIVCAAISAILQAARLGLEQHATARLTVRQQSGDMEISVAPEDRDREDVRAILGTALLACEAIATQYPDAVAMRRETEAPVEQ</sequence>
<reference evidence="5" key="1">
    <citation type="submission" date="2009-10" db="EMBL/GenBank/DDBJ databases">
        <title>Diversity of trophic interactions inside an arsenic-rich microbial ecosystem.</title>
        <authorList>
            <person name="Bertin P.N."/>
            <person name="Heinrich-Salmeron A."/>
            <person name="Pelletier E."/>
            <person name="Goulhen-Chollet F."/>
            <person name="Arsene-Ploetze F."/>
            <person name="Gallien S."/>
            <person name="Calteau A."/>
            <person name="Vallenet D."/>
            <person name="Casiot C."/>
            <person name="Chane-Woon-Ming B."/>
            <person name="Giloteaux L."/>
            <person name="Barakat M."/>
            <person name="Bonnefoy V."/>
            <person name="Bruneel O."/>
            <person name="Chandler M."/>
            <person name="Cleiss J."/>
            <person name="Duran R."/>
            <person name="Elbaz-Poulichet F."/>
            <person name="Fonknechten N."/>
            <person name="Lauga B."/>
            <person name="Mornico D."/>
            <person name="Ortet P."/>
            <person name="Schaeffer C."/>
            <person name="Siguier P."/>
            <person name="Alexander Thil Smith A."/>
            <person name="Van Dorsselaer A."/>
            <person name="Weissenbach J."/>
            <person name="Medigue C."/>
            <person name="Le Paslier D."/>
        </authorList>
    </citation>
    <scope>NUCLEOTIDE SEQUENCE</scope>
</reference>
<dbReference type="InterPro" id="IPR036764">
    <property type="entry name" value="Peptidase_Prp_sf"/>
</dbReference>
<dbReference type="Pfam" id="PF04327">
    <property type="entry name" value="Peptidase_Prp"/>
    <property type="match status" value="1"/>
</dbReference>
<dbReference type="GO" id="GO:0008234">
    <property type="term" value="F:cysteine-type peptidase activity"/>
    <property type="evidence" value="ECO:0007669"/>
    <property type="project" value="UniProtKB-KW"/>
</dbReference>
<dbReference type="EMBL" id="CABL01000016">
    <property type="protein sequence ID" value="CBH75806.1"/>
    <property type="molecule type" value="Genomic_DNA"/>
</dbReference>
<proteinExistence type="predicted"/>
<organism evidence="5">
    <name type="scientific">mine drainage metagenome</name>
    <dbReference type="NCBI Taxonomy" id="410659"/>
    <lineage>
        <taxon>unclassified sequences</taxon>
        <taxon>metagenomes</taxon>
        <taxon>ecological metagenomes</taxon>
    </lineage>
</organism>
<name>E6PH68_9ZZZZ</name>
<dbReference type="PANTHER" id="PTHR39178">
    <property type="entry name" value="HYPOTHETICAL RIBOSOME-ASSOCIATED PROTEIN"/>
    <property type="match status" value="1"/>
</dbReference>
<dbReference type="SUPFAM" id="SSF118010">
    <property type="entry name" value="TM1457-like"/>
    <property type="match status" value="1"/>
</dbReference>
<evidence type="ECO:0000256" key="4">
    <source>
        <dbReference type="ARBA" id="ARBA00022807"/>
    </source>
</evidence>
<evidence type="ECO:0000256" key="2">
    <source>
        <dbReference type="ARBA" id="ARBA00022670"/>
    </source>
</evidence>